<keyword evidence="3" id="KW-0597">Phosphoprotein</keyword>
<dbReference type="GO" id="GO:0016829">
    <property type="term" value="F:lyase activity"/>
    <property type="evidence" value="ECO:0007669"/>
    <property type="project" value="UniProtKB-KW"/>
</dbReference>
<reference evidence="4" key="1">
    <citation type="submission" date="2021-01" db="EMBL/GenBank/DDBJ databases">
        <title>Draft genome sequence of Acholeplasmataceae bacterium strain Mahy22.</title>
        <authorList>
            <person name="Watanabe M."/>
            <person name="Kojima H."/>
            <person name="Fukui M."/>
        </authorList>
    </citation>
    <scope>NUCLEOTIDE SEQUENCE</scope>
    <source>
        <strain evidence="4">Mahy22</strain>
    </source>
</reference>
<proteinExistence type="predicted"/>
<evidence type="ECO:0000256" key="3">
    <source>
        <dbReference type="ARBA" id="ARBA00022553"/>
    </source>
</evidence>
<accession>A0A7U9THQ1</accession>
<keyword evidence="4" id="KW-0456">Lyase</keyword>
<evidence type="ECO:0000313" key="5">
    <source>
        <dbReference type="Proteomes" id="UP000620133"/>
    </source>
</evidence>
<dbReference type="InterPro" id="IPR006495">
    <property type="entry name" value="CitD"/>
</dbReference>
<dbReference type="EMBL" id="AP024412">
    <property type="protein sequence ID" value="BCR35274.1"/>
    <property type="molecule type" value="Genomic_DNA"/>
</dbReference>
<dbReference type="NCBIfam" id="TIGR01608">
    <property type="entry name" value="citD"/>
    <property type="match status" value="1"/>
</dbReference>
<organism evidence="4 5">
    <name type="scientific">Mariniplasma anaerobium</name>
    <dbReference type="NCBI Taxonomy" id="2735436"/>
    <lineage>
        <taxon>Bacteria</taxon>
        <taxon>Bacillati</taxon>
        <taxon>Mycoplasmatota</taxon>
        <taxon>Mollicutes</taxon>
        <taxon>Acholeplasmatales</taxon>
        <taxon>Acholeplasmataceae</taxon>
        <taxon>Mariniplasma</taxon>
    </lineage>
</organism>
<evidence type="ECO:0000313" key="4">
    <source>
        <dbReference type="EMBL" id="BCR35274.1"/>
    </source>
</evidence>
<sequence length="87" mass="9831">MKTFATAGTFESNDCIVTVKKSDVLTIEIESVVFEQFGIQIEKVARQTLIDMKIDHIHLFIKDKGALDYTIIARIKTACKRLGVYHA</sequence>
<protein>
    <submittedName>
        <fullName evidence="4">Citrate lyase ACP</fullName>
    </submittedName>
</protein>
<dbReference type="Proteomes" id="UP000620133">
    <property type="component" value="Chromosome"/>
</dbReference>
<dbReference type="AlphaFoldDB" id="A0A7U9THQ1"/>
<evidence type="ECO:0000256" key="2">
    <source>
        <dbReference type="ARBA" id="ARBA00022490"/>
    </source>
</evidence>
<dbReference type="RefSeq" id="WP_176239141.1">
    <property type="nucleotide sequence ID" value="NZ_AP024412.1"/>
</dbReference>
<keyword evidence="2" id="KW-0963">Cytoplasm</keyword>
<dbReference type="KEGG" id="manr:MPAN_001670"/>
<dbReference type="Pfam" id="PF06857">
    <property type="entry name" value="ACP"/>
    <property type="match status" value="1"/>
</dbReference>
<gene>
    <name evidence="4" type="ORF">MPAN_001670</name>
</gene>
<dbReference type="NCBIfam" id="NF009726">
    <property type="entry name" value="PRK13253.1"/>
    <property type="match status" value="1"/>
</dbReference>
<dbReference type="GO" id="GO:0005737">
    <property type="term" value="C:cytoplasm"/>
    <property type="evidence" value="ECO:0007669"/>
    <property type="project" value="UniProtKB-SubCell"/>
</dbReference>
<keyword evidence="5" id="KW-1185">Reference proteome</keyword>
<comment type="subcellular location">
    <subcellularLocation>
        <location evidence="1">Cytoplasm</location>
    </subcellularLocation>
</comment>
<dbReference type="InterPro" id="IPR023439">
    <property type="entry name" value="Mal_deCO2ase/Cit_lyase_ACP"/>
</dbReference>
<name>A0A7U9THQ1_9MOLU</name>
<evidence type="ECO:0000256" key="1">
    <source>
        <dbReference type="ARBA" id="ARBA00004496"/>
    </source>
</evidence>